<dbReference type="AlphaFoldDB" id="A0A1Y6K395"/>
<organism evidence="1 2">
    <name type="scientific">Candidatus Brevifilum fermentans</name>
    <dbReference type="NCBI Taxonomy" id="1986204"/>
    <lineage>
        <taxon>Bacteria</taxon>
        <taxon>Bacillati</taxon>
        <taxon>Chloroflexota</taxon>
        <taxon>Anaerolineae</taxon>
        <taxon>Anaerolineales</taxon>
        <taxon>Anaerolineaceae</taxon>
        <taxon>Candidatus Brevifilum</taxon>
    </lineage>
</organism>
<sequence>MDAPGYPTRQTNQQTEPVIEYRNPVVDETASTPAVADWETLYTEDNPVTDHQELIRILQDLKGRFLNQFDKPGWYQLVWLNEIYWIHISDPDSGRFDSVLHYSEHEKYNGYLRPWNFLSLDGHYGRMNSPSLNDFYFVPLETPPSETVWENLDYYLSCDFCVASEHLDFLIQWIRDPDNHISEKSLKQTFFRMDRGI</sequence>
<evidence type="ECO:0000313" key="2">
    <source>
        <dbReference type="Proteomes" id="UP000195514"/>
    </source>
</evidence>
<gene>
    <name evidence="1" type="ORF">CFX1CAM_0971</name>
</gene>
<dbReference type="Proteomes" id="UP000195514">
    <property type="component" value="Chromosome I"/>
</dbReference>
<keyword evidence="2" id="KW-1185">Reference proteome</keyword>
<evidence type="ECO:0000313" key="1">
    <source>
        <dbReference type="EMBL" id="SMX54036.1"/>
    </source>
</evidence>
<reference evidence="2" key="1">
    <citation type="submission" date="2017-05" db="EMBL/GenBank/DDBJ databases">
        <authorList>
            <person name="Kirkegaard R."/>
            <person name="Mcilroy J S."/>
        </authorList>
    </citation>
    <scope>NUCLEOTIDE SEQUENCE [LARGE SCALE GENOMIC DNA]</scope>
</reference>
<protein>
    <submittedName>
        <fullName evidence="1">Uncharacterized protein</fullName>
    </submittedName>
</protein>
<accession>A0A1Y6K395</accession>
<name>A0A1Y6K395_9CHLR</name>
<dbReference type="EMBL" id="LT859958">
    <property type="protein sequence ID" value="SMX54036.1"/>
    <property type="molecule type" value="Genomic_DNA"/>
</dbReference>
<dbReference type="KEGG" id="abat:CFX1CAM_0971"/>
<proteinExistence type="predicted"/>